<dbReference type="Proteomes" id="UP000019373">
    <property type="component" value="Unassembled WGS sequence"/>
</dbReference>
<dbReference type="eggNOG" id="ENOG502S58Q">
    <property type="taxonomic scope" value="Eukaryota"/>
</dbReference>
<evidence type="ECO:0008006" key="3">
    <source>
        <dbReference type="Google" id="ProtNLM"/>
    </source>
</evidence>
<organism evidence="1 2">
    <name type="scientific">Endocarpon pusillum (strain Z07020 / HMAS-L-300199)</name>
    <name type="common">Lichen-forming fungus</name>
    <dbReference type="NCBI Taxonomy" id="1263415"/>
    <lineage>
        <taxon>Eukaryota</taxon>
        <taxon>Fungi</taxon>
        <taxon>Dikarya</taxon>
        <taxon>Ascomycota</taxon>
        <taxon>Pezizomycotina</taxon>
        <taxon>Eurotiomycetes</taxon>
        <taxon>Chaetothyriomycetidae</taxon>
        <taxon>Verrucariales</taxon>
        <taxon>Verrucariaceae</taxon>
        <taxon>Endocarpon</taxon>
    </lineage>
</organism>
<dbReference type="EMBL" id="KE721353">
    <property type="protein sequence ID" value="ERF70141.1"/>
    <property type="molecule type" value="Genomic_DNA"/>
</dbReference>
<keyword evidence="2" id="KW-1185">Reference proteome</keyword>
<reference evidence="2" key="1">
    <citation type="journal article" date="2014" name="BMC Genomics">
        <title>Genome characteristics reveal the impact of lichenization on lichen-forming fungus Endocarpon pusillum Hedwig (Verrucariales, Ascomycota).</title>
        <authorList>
            <person name="Wang Y.-Y."/>
            <person name="Liu B."/>
            <person name="Zhang X.-Y."/>
            <person name="Zhou Q.-M."/>
            <person name="Zhang T."/>
            <person name="Li H."/>
            <person name="Yu Y.-F."/>
            <person name="Zhang X.-L."/>
            <person name="Hao X.-Y."/>
            <person name="Wang M."/>
            <person name="Wang L."/>
            <person name="Wei J.-C."/>
        </authorList>
    </citation>
    <scope>NUCLEOTIDE SEQUENCE [LARGE SCALE GENOMIC DNA]</scope>
    <source>
        <strain evidence="2">Z07020 / HMAS-L-300199</strain>
    </source>
</reference>
<dbReference type="GeneID" id="19235391"/>
<dbReference type="AlphaFoldDB" id="U1GEL0"/>
<protein>
    <recommendedName>
        <fullName evidence="3">Fungal N-terminal domain-containing protein</fullName>
    </recommendedName>
</protein>
<dbReference type="OMA" id="NSTIAMR"/>
<gene>
    <name evidence="1" type="ORF">EPUS_00328</name>
</gene>
<accession>U1GEL0</accession>
<evidence type="ECO:0000313" key="2">
    <source>
        <dbReference type="Proteomes" id="UP000019373"/>
    </source>
</evidence>
<dbReference type="RefSeq" id="XP_007804176.1">
    <property type="nucleotide sequence ID" value="XM_007805985.1"/>
</dbReference>
<name>U1GEL0_ENDPU</name>
<dbReference type="HOGENOM" id="CLU_1315409_0_0_1"/>
<sequence length="209" mass="22444">MDPLSISASIAGLLCAGAKIIEVLTQISQLTGAPPLCKAALTEVCDTAATLRLMQNFINSDLSVPTEGRQHVALEHLTVSLAGCVSTKDELETVCDDLGLVYSKSGITGVFDHLRWIRQEEKIKALIQRLQNHKSSLNLILTIVQCSSSTHLQDSVNKLSNLVEKALVSNSTIAMRLARGAGDSSSVPTVKDGSESDELCWLIDGSVWK</sequence>
<dbReference type="OrthoDB" id="19923at2759"/>
<evidence type="ECO:0000313" key="1">
    <source>
        <dbReference type="EMBL" id="ERF70141.1"/>
    </source>
</evidence>
<proteinExistence type="predicted"/>